<keyword evidence="2" id="KW-1185">Reference proteome</keyword>
<evidence type="ECO:0000313" key="2">
    <source>
        <dbReference type="Proteomes" id="UP001163603"/>
    </source>
</evidence>
<name>A0ACC0XZ85_9ROSI</name>
<accession>A0ACC0XZ85</accession>
<comment type="caution">
    <text evidence="1">The sequence shown here is derived from an EMBL/GenBank/DDBJ whole genome shotgun (WGS) entry which is preliminary data.</text>
</comment>
<dbReference type="EMBL" id="CM047744">
    <property type="protein sequence ID" value="KAJ0027457.1"/>
    <property type="molecule type" value="Genomic_DNA"/>
</dbReference>
<organism evidence="1 2">
    <name type="scientific">Pistacia integerrima</name>
    <dbReference type="NCBI Taxonomy" id="434235"/>
    <lineage>
        <taxon>Eukaryota</taxon>
        <taxon>Viridiplantae</taxon>
        <taxon>Streptophyta</taxon>
        <taxon>Embryophyta</taxon>
        <taxon>Tracheophyta</taxon>
        <taxon>Spermatophyta</taxon>
        <taxon>Magnoliopsida</taxon>
        <taxon>eudicotyledons</taxon>
        <taxon>Gunneridae</taxon>
        <taxon>Pentapetalae</taxon>
        <taxon>rosids</taxon>
        <taxon>malvids</taxon>
        <taxon>Sapindales</taxon>
        <taxon>Anacardiaceae</taxon>
        <taxon>Pistacia</taxon>
    </lineage>
</organism>
<reference evidence="2" key="1">
    <citation type="journal article" date="2023" name="G3 (Bethesda)">
        <title>Genome assembly and association tests identify interacting loci associated with vigor, precocity, and sex in interspecific pistachio rootstocks.</title>
        <authorList>
            <person name="Palmer W."/>
            <person name="Jacygrad E."/>
            <person name="Sagayaradj S."/>
            <person name="Cavanaugh K."/>
            <person name="Han R."/>
            <person name="Bertier L."/>
            <person name="Beede B."/>
            <person name="Kafkas S."/>
            <person name="Golino D."/>
            <person name="Preece J."/>
            <person name="Michelmore R."/>
        </authorList>
    </citation>
    <scope>NUCLEOTIDE SEQUENCE [LARGE SCALE GENOMIC DNA]</scope>
</reference>
<gene>
    <name evidence="1" type="ORF">Pint_35989</name>
</gene>
<sequence>MQNGHPIAYESRKLNEIERHYTVQEKDMIAIIHCLRVWRHYLLGSKFVTLIDNVTTSYFQTQKKLSPKQAQWQDFLAEFDYVLEYKPGKTNVVADALSHKVELASISQVTSALADRIRQGLQHEPQLPLHPKMGQSKERDDQGVS</sequence>
<proteinExistence type="predicted"/>
<evidence type="ECO:0000313" key="1">
    <source>
        <dbReference type="EMBL" id="KAJ0027457.1"/>
    </source>
</evidence>
<protein>
    <submittedName>
        <fullName evidence="1">Uncharacterized protein</fullName>
    </submittedName>
</protein>
<dbReference type="Proteomes" id="UP001163603">
    <property type="component" value="Chromosome 9"/>
</dbReference>